<feature type="region of interest" description="Disordered" evidence="1">
    <location>
        <begin position="268"/>
        <end position="350"/>
    </location>
</feature>
<feature type="region of interest" description="Disordered" evidence="1">
    <location>
        <begin position="481"/>
        <end position="525"/>
    </location>
</feature>
<dbReference type="KEGG" id="tad:TRIADDRAFT_51309"/>
<feature type="region of interest" description="Disordered" evidence="1">
    <location>
        <begin position="864"/>
        <end position="902"/>
    </location>
</feature>
<feature type="region of interest" description="Disordered" evidence="1">
    <location>
        <begin position="1584"/>
        <end position="1611"/>
    </location>
</feature>
<feature type="region of interest" description="Disordered" evidence="1">
    <location>
        <begin position="1666"/>
        <end position="1725"/>
    </location>
</feature>
<feature type="compositionally biased region" description="Polar residues" evidence="1">
    <location>
        <begin position="1586"/>
        <end position="1599"/>
    </location>
</feature>
<feature type="region of interest" description="Disordered" evidence="1">
    <location>
        <begin position="539"/>
        <end position="588"/>
    </location>
</feature>
<feature type="compositionally biased region" description="Basic and acidic residues" evidence="1">
    <location>
        <begin position="642"/>
        <end position="651"/>
    </location>
</feature>
<feature type="region of interest" description="Disordered" evidence="1">
    <location>
        <begin position="431"/>
        <end position="465"/>
    </location>
</feature>
<accession>B3RIG3</accession>
<keyword evidence="3" id="KW-1185">Reference proteome</keyword>
<feature type="region of interest" description="Disordered" evidence="1">
    <location>
        <begin position="366"/>
        <end position="406"/>
    </location>
</feature>
<evidence type="ECO:0000313" key="2">
    <source>
        <dbReference type="EMBL" id="EDV28415.1"/>
    </source>
</evidence>
<feature type="compositionally biased region" description="Basic residues" evidence="1">
    <location>
        <begin position="1973"/>
        <end position="2009"/>
    </location>
</feature>
<feature type="compositionally biased region" description="Basic and acidic residues" evidence="1">
    <location>
        <begin position="567"/>
        <end position="588"/>
    </location>
</feature>
<name>B3RIG3_TRIAD</name>
<dbReference type="RefSeq" id="XP_002107617.1">
    <property type="nucleotide sequence ID" value="XM_002107581.1"/>
</dbReference>
<feature type="compositionally biased region" description="Polar residues" evidence="1">
    <location>
        <begin position="381"/>
        <end position="396"/>
    </location>
</feature>
<dbReference type="CTD" id="6748832"/>
<feature type="compositionally biased region" description="Polar residues" evidence="1">
    <location>
        <begin position="495"/>
        <end position="516"/>
    </location>
</feature>
<feature type="region of interest" description="Disordered" evidence="1">
    <location>
        <begin position="620"/>
        <end position="677"/>
    </location>
</feature>
<dbReference type="EMBL" id="DS985241">
    <property type="protein sequence ID" value="EDV28415.1"/>
    <property type="molecule type" value="Genomic_DNA"/>
</dbReference>
<organism evidence="2 3">
    <name type="scientific">Trichoplax adhaerens</name>
    <name type="common">Trichoplax reptans</name>
    <dbReference type="NCBI Taxonomy" id="10228"/>
    <lineage>
        <taxon>Eukaryota</taxon>
        <taxon>Metazoa</taxon>
        <taxon>Placozoa</taxon>
        <taxon>Uniplacotomia</taxon>
        <taxon>Trichoplacea</taxon>
        <taxon>Trichoplacidae</taxon>
        <taxon>Trichoplax</taxon>
    </lineage>
</organism>
<dbReference type="GeneID" id="6748832"/>
<feature type="compositionally biased region" description="Basic and acidic residues" evidence="1">
    <location>
        <begin position="371"/>
        <end position="380"/>
    </location>
</feature>
<feature type="compositionally biased region" description="Basic and acidic residues" evidence="1">
    <location>
        <begin position="1284"/>
        <end position="1293"/>
    </location>
</feature>
<evidence type="ECO:0000256" key="1">
    <source>
        <dbReference type="SAM" id="MobiDB-lite"/>
    </source>
</evidence>
<feature type="compositionally biased region" description="Polar residues" evidence="1">
    <location>
        <begin position="1671"/>
        <end position="1689"/>
    </location>
</feature>
<feature type="compositionally biased region" description="Basic and acidic residues" evidence="1">
    <location>
        <begin position="170"/>
        <end position="179"/>
    </location>
</feature>
<feature type="compositionally biased region" description="Polar residues" evidence="1">
    <location>
        <begin position="152"/>
        <end position="169"/>
    </location>
</feature>
<dbReference type="PhylomeDB" id="B3RIG3"/>
<sequence length="2178" mass="246372">MWAFHCYVHKDARQTFYDAMYESIFNQELLMPHSMDGFYSSKMTDIPFKRYTRAVYHGYSPLPANRDSLTPVESNDMDGNRCYVSRAPMFTKQDHDGTIHEGSNQYLKEVFIEKIQQNISKDDEEDPNRNDPVFQTISHQNGERHNQYFLLTASNTEKNENQPSIQNRPKSLDSHKDIDQQNDIQSYVDTDLKSKYQAEADPKQNKIQDLTDTGEECQSLIAAKPTTRRDGIEIDNVKMTNEIDHSDCSDISAVKTPEKTTKKIQESFQMEENEGKDPLSNNTNKEINAKDSAKNKTNTNTAKRVAANGRKTPFKGSQGHRKVSNEEPILKNPKHQGNQDVKLQRKKEYTSKTVVPVQNATSKYKIPNKLIDSKSKKGRQDSVQSTDTLTTPLNKRTTGEKAEGKKENLKVKWHKIYEKIIQIEEEKTLQDKPRENTVHKLPLKRQNGTGKTQGENKPRNLSLNAGKKVNIKAFDREIQRKQEHLSNREKKRTFNKNYKSLNLEKSQDNNAKQSTPAVGISKNNNEKKTLASKIALTSSQKHLQSKLENSDRQAVYPVNDLENTDNGTEHDREEGNLLEKPSHVLEGSERENYRKEVVHAHPSSSSLLLEEITQNDDILLQNEDREESVRDCPEVESEESERESYRKDTVHAHASSSSLLLEEITQNDDTQLQNGDREEIVQGYLEVESEENERENYRKDVVQAHESSSSLLLEEITQNDDTSILLQNEDRKESVRDSLEVDTHNYGSKNINTNDSSQGSALENTFESSLKVNEIQNLEMKDKGKEVLLNVQDDIKSEQQHQSNSFIQPAKEINLLEANVNHDIKLTPHENETCVLPKSQEISKVDAKQYLTILNSLKQINKTEQIDENKPKSKGMKKLSSVSGSSILQEEEEDSMTQKSKMVKKLPHVPVNLESKMMMERHKKGTGIDRSQNRLSNKNENKLKSKANVENTANGGRLAKQANEILKARIRTYSDASHYKKKSTSAGNVMPSKVVQNKDHPPSHNEMLLYIKNKLIKKGESIGSNNLLDKKNPSIHDNKNRSINGVQSANADQNYSNGVEKSIGNHFKKSAVNDETGIPIREKEIVNCAHEVMDGENFNSNSPSNPNELATISVIAETSNLKNLNSTLAASEDQPGIMNTLSNNDGQDQDNLHRNFAKEDSTKVVNNLVQTMDKSEQLIALINSDISTLEDTRNRPVKHNSCVADVRDADSNIAISPVDRNIPIIPLDSKSNKLESTPKADLLPKFLDSIKLTTEQLPSYQGIHHGEYRLEQENQKQVPMTSFHKKDLSEKSSCDSYSNGTELSKELIQSAPADPASAETKSHMPSTNNWIENLRNANIADLPTLRSENLEKCVPSASKHTCTELNYDRNLASPTIISNDAAEIMNGSEPNKDVNQVRWEQKSLTDHDEGKEEQFLGQDKERSDGVELVRHQIDRDLQSKQEFTLSASPANSTKFIRNIPSTIPNTSANRIAYQTMISGEGINVDDFKDDYQPCPLGSCIDNSSIENTSVHDDVVYEVQGINESAKSVVQISREISSNANITHSSLESDILQHSEASNDIDRNQYLQPIHMVDKIDDEIRNKALGKSQSQTSEGSNTVGINDRQEDTNYGQKGVNTNNFIKISQIQNENSNQEVGDTRVQEEKESNIKAEIRIENTIKVQIDDRRDGSIGNEINPNINLRDQKPSNQKFQKAKEAENNKPLHISSNLAVDDASKNNPVSNVAEDSENNDIENVDINVELMNEASNKVGEQKLPTNIGPNAKTMKKEGNLDFGMDLKLESYVQDMKIKKESAIASAKKAVKSSYIDQKQNQLEREKIENVHANPHQVHKETETIFPSTADIRVSSLMKGEKQNGNDEMVSTAALLLPQCNNQDSCTEQPKESNHDSEIKLIEREKYSKEVNDDNMLIKHSSYKDTINTDMLKEDFSSVDITQNKQDRCQNDTSTNANDLESESIGQGFRDEEEEEVSTSVENTKKKHRSHRHGHSKRKDGKKHRKKHRKEKTSNSHHHKGSLLESIIEEDEDVAIEPETRKSTDFYVEPDHEVAKLIGKLICNEEIDEDSDVEQDIESIIYDDEIFYPLINALVSKYESIVENKLSDFSSNDQELIEGQFQSFQEILATADKCWSAYHAGNDFEVLENIRRLKSTLIELIDENYIHQDGLSIISNTIGKSRVPKNCIIL</sequence>
<feature type="compositionally biased region" description="Polar residues" evidence="1">
    <location>
        <begin position="446"/>
        <end position="463"/>
    </location>
</feature>
<feature type="region of interest" description="Disordered" evidence="1">
    <location>
        <begin position="1403"/>
        <end position="1424"/>
    </location>
</feature>
<feature type="region of interest" description="Disordered" evidence="1">
    <location>
        <begin position="1931"/>
        <end position="2013"/>
    </location>
</feature>
<dbReference type="HOGENOM" id="CLU_231465_0_0_1"/>
<feature type="region of interest" description="Disordered" evidence="1">
    <location>
        <begin position="922"/>
        <end position="946"/>
    </location>
</feature>
<feature type="compositionally biased region" description="Basic and acidic residues" evidence="1">
    <location>
        <begin position="397"/>
        <end position="406"/>
    </location>
</feature>
<reference evidence="2 3" key="1">
    <citation type="journal article" date="2008" name="Nature">
        <title>The Trichoplax genome and the nature of placozoans.</title>
        <authorList>
            <person name="Srivastava M."/>
            <person name="Begovic E."/>
            <person name="Chapman J."/>
            <person name="Putnam N.H."/>
            <person name="Hellsten U."/>
            <person name="Kawashima T."/>
            <person name="Kuo A."/>
            <person name="Mitros T."/>
            <person name="Salamov A."/>
            <person name="Carpenter M.L."/>
            <person name="Signorovitch A.Y."/>
            <person name="Moreno M.A."/>
            <person name="Kamm K."/>
            <person name="Grimwood J."/>
            <person name="Schmutz J."/>
            <person name="Shapiro H."/>
            <person name="Grigoriev I.V."/>
            <person name="Buss L.W."/>
            <person name="Schierwater B."/>
            <person name="Dellaporta S.L."/>
            <person name="Rokhsar D.S."/>
        </authorList>
    </citation>
    <scope>NUCLEOTIDE SEQUENCE [LARGE SCALE GENOMIC DNA]</scope>
    <source>
        <strain evidence="2 3">Grell-BS-1999</strain>
    </source>
</reference>
<gene>
    <name evidence="2" type="ORF">TRIADDRAFT_51309</name>
</gene>
<feature type="region of interest" description="Disordered" evidence="1">
    <location>
        <begin position="1274"/>
        <end position="1300"/>
    </location>
</feature>
<evidence type="ECO:0000313" key="3">
    <source>
        <dbReference type="Proteomes" id="UP000009022"/>
    </source>
</evidence>
<dbReference type="Proteomes" id="UP000009022">
    <property type="component" value="Unassembled WGS sequence"/>
</dbReference>
<protein>
    <submittedName>
        <fullName evidence="2">Uncharacterized protein</fullName>
    </submittedName>
</protein>
<dbReference type="OMA" id="KYQDLKF"/>
<feature type="region of interest" description="Disordered" evidence="1">
    <location>
        <begin position="119"/>
        <end position="181"/>
    </location>
</feature>
<dbReference type="InParanoid" id="B3RIG3"/>
<proteinExistence type="predicted"/>